<gene>
    <name evidence="4" type="ordered locus">B488_13680</name>
</gene>
<keyword evidence="5" id="KW-1185">Reference proteome</keyword>
<dbReference type="HOGENOM" id="CLU_070764_6_0_5"/>
<evidence type="ECO:0000313" key="5">
    <source>
        <dbReference type="Proteomes" id="UP000010799"/>
    </source>
</evidence>
<dbReference type="PANTHER" id="PTHR43673:SF10">
    <property type="entry name" value="NADH DEHYDROGENASE_NAD(P)H NITROREDUCTASE XCC3605-RELATED"/>
    <property type="match status" value="1"/>
</dbReference>
<accession>L0EWW7</accession>
<dbReference type="RefSeq" id="WP_015273785.1">
    <property type="nucleotide sequence ID" value="NC_019907.1"/>
</dbReference>
<name>L0EWW7_LIBCB</name>
<dbReference type="PATRIC" id="fig|1215343.11.peg.1412"/>
<dbReference type="InterPro" id="IPR029479">
    <property type="entry name" value="Nitroreductase"/>
</dbReference>
<evidence type="ECO:0000256" key="2">
    <source>
        <dbReference type="ARBA" id="ARBA00023002"/>
    </source>
</evidence>
<feature type="domain" description="Nitroreductase" evidence="3">
    <location>
        <begin position="19"/>
        <end position="76"/>
    </location>
</feature>
<protein>
    <submittedName>
        <fullName evidence="4">Putative oxidoreductase protein</fullName>
    </submittedName>
</protein>
<dbReference type="EMBL" id="CP003789">
    <property type="protein sequence ID" value="AGA65360.1"/>
    <property type="molecule type" value="Genomic_DNA"/>
</dbReference>
<evidence type="ECO:0000313" key="4">
    <source>
        <dbReference type="EMBL" id="AGA65360.1"/>
    </source>
</evidence>
<dbReference type="GO" id="GO:0016491">
    <property type="term" value="F:oxidoreductase activity"/>
    <property type="evidence" value="ECO:0007669"/>
    <property type="project" value="UniProtKB-KW"/>
</dbReference>
<dbReference type="InterPro" id="IPR000415">
    <property type="entry name" value="Nitroreductase-like"/>
</dbReference>
<dbReference type="AlphaFoldDB" id="L0EWW7"/>
<keyword evidence="2" id="KW-0560">Oxidoreductase</keyword>
<dbReference type="Pfam" id="PF00881">
    <property type="entry name" value="Nitroreductase"/>
    <property type="match status" value="1"/>
</dbReference>
<evidence type="ECO:0000259" key="3">
    <source>
        <dbReference type="Pfam" id="PF00881"/>
    </source>
</evidence>
<organism evidence="4 5">
    <name type="scientific">Liberibacter crescens (strain BT-1)</name>
    <dbReference type="NCBI Taxonomy" id="1215343"/>
    <lineage>
        <taxon>Bacteria</taxon>
        <taxon>Pseudomonadati</taxon>
        <taxon>Pseudomonadota</taxon>
        <taxon>Alphaproteobacteria</taxon>
        <taxon>Hyphomicrobiales</taxon>
        <taxon>Rhizobiaceae</taxon>
        <taxon>Liberibacter</taxon>
    </lineage>
</organism>
<evidence type="ECO:0000256" key="1">
    <source>
        <dbReference type="ARBA" id="ARBA00007118"/>
    </source>
</evidence>
<reference evidence="4 5" key="1">
    <citation type="journal article" date="2012" name="Stand. Genomic Sci.">
        <title>Complete genome sequence of Liberibacter crescens BT-1.</title>
        <authorList>
            <person name="Leonard M.T."/>
            <person name="Fagen J.R."/>
            <person name="Davis-Richardson A.G."/>
            <person name="Davis M.J."/>
            <person name="Triplett E.W."/>
        </authorList>
    </citation>
    <scope>NUCLEOTIDE SEQUENCE [LARGE SCALE GENOMIC DNA]</scope>
    <source>
        <strain evidence="4 5">BT-1</strain>
    </source>
</reference>
<dbReference type="SUPFAM" id="SSF55469">
    <property type="entry name" value="FMN-dependent nitroreductase-like"/>
    <property type="match status" value="1"/>
</dbReference>
<dbReference type="Gene3D" id="3.40.109.10">
    <property type="entry name" value="NADH Oxidase"/>
    <property type="match status" value="1"/>
</dbReference>
<dbReference type="STRING" id="1215343.B488_13680"/>
<dbReference type="PANTHER" id="PTHR43673">
    <property type="entry name" value="NAD(P)H NITROREDUCTASE YDGI-RELATED"/>
    <property type="match status" value="1"/>
</dbReference>
<dbReference type="CDD" id="cd02138">
    <property type="entry name" value="TdsD-like"/>
    <property type="match status" value="1"/>
</dbReference>
<dbReference type="eggNOG" id="COG0778">
    <property type="taxonomic scope" value="Bacteria"/>
</dbReference>
<proteinExistence type="inferred from homology"/>
<dbReference type="Proteomes" id="UP000010799">
    <property type="component" value="Chromosome"/>
</dbReference>
<dbReference type="KEGG" id="lcc:B488_13680"/>
<sequence length="193" mass="22190">MISINNRTSEHTIDSIFLNRWSPRAFNQEAISEKDLLTILDAAHWAPSSFNYQPWKFLYALRDTKEWDKLFSILSENNQIWVKNASALVIIFSETKNHSNEKIYSHSFDAGCSWGFLALQTIMLGYYAHAMTGINFQAAKSILGYSDFYRLEAAVAIGKHTNPEILPENLRKKEIPNDRKSLSEVCFKGNFPF</sequence>
<comment type="similarity">
    <text evidence="1">Belongs to the nitroreductase family.</text>
</comment>